<accession>A0AAV8V8B4</accession>
<organism evidence="3 4">
    <name type="scientific">Exocentrus adspersus</name>
    <dbReference type="NCBI Taxonomy" id="1586481"/>
    <lineage>
        <taxon>Eukaryota</taxon>
        <taxon>Metazoa</taxon>
        <taxon>Ecdysozoa</taxon>
        <taxon>Arthropoda</taxon>
        <taxon>Hexapoda</taxon>
        <taxon>Insecta</taxon>
        <taxon>Pterygota</taxon>
        <taxon>Neoptera</taxon>
        <taxon>Endopterygota</taxon>
        <taxon>Coleoptera</taxon>
        <taxon>Polyphaga</taxon>
        <taxon>Cucujiformia</taxon>
        <taxon>Chrysomeloidea</taxon>
        <taxon>Cerambycidae</taxon>
        <taxon>Lamiinae</taxon>
        <taxon>Acanthocinini</taxon>
        <taxon>Exocentrus</taxon>
    </lineage>
</organism>
<feature type="region of interest" description="Disordered" evidence="2">
    <location>
        <begin position="939"/>
        <end position="1039"/>
    </location>
</feature>
<feature type="region of interest" description="Disordered" evidence="2">
    <location>
        <begin position="1"/>
        <end position="47"/>
    </location>
</feature>
<keyword evidence="1" id="KW-0175">Coiled coil</keyword>
<feature type="region of interest" description="Disordered" evidence="2">
    <location>
        <begin position="155"/>
        <end position="187"/>
    </location>
</feature>
<feature type="region of interest" description="Disordered" evidence="2">
    <location>
        <begin position="1180"/>
        <end position="1202"/>
    </location>
</feature>
<feature type="compositionally biased region" description="Basic residues" evidence="2">
    <location>
        <begin position="1015"/>
        <end position="1027"/>
    </location>
</feature>
<evidence type="ECO:0000313" key="3">
    <source>
        <dbReference type="EMBL" id="KAJ8910480.1"/>
    </source>
</evidence>
<evidence type="ECO:0000256" key="1">
    <source>
        <dbReference type="SAM" id="Coils"/>
    </source>
</evidence>
<sequence>MTENIPTEAGIAHSGMQISKKQTRKQKYDKTRLPTPPPDPLASKDNKGKDVLEYLETIIPNYSRSTSSFAPVVATEEAFDHLEKLYKLMEQMLELREQNAKLHRRIRDLEYFNNLGKMQKQLDTSGGGKECPELDCDTAFAETILESILADSTRKDQKQKALTPTKLRPSILRKQRNRSGSTTTEKQVTLEETVTVQGDTSFVNHEKSAKVSKWTKVKAAFKWEKASTAVGDNKAQDVGIHVPVNVEIARYLRVPSTSDDTGHSPADSGAAGISTPGSVSTTSSIEDFHRSGLQTPYEDFRSSEDEHSQHNYILHSKDDHSSAKTSPRMHKTPWAKMKGIIPTRNSFKKKHRLSAASDDIQIDIEPCSDEEVFEDENRNKFIEIPENENVSTNCVEVTPPEIPQEVIKRYQRALAENFNKDTSKWTIVKEAFLTKGTQPSSHPSSPKEFKKKLQEWEKIKKSSGKESSGVKKKLREVGRWKSLSGHRPETSTAVCEYPQLSEEFRKKLDEWKQIKAAGTGISTLIAGQEKQEAKDLYWVEKELYKIEKEKQRLERERQKFLEREERLSKLHKAGIGSNKKEVLIHTPSGFYKFEGISRKFTQKLYEWEKAKGIAPEESTFALLSSSYAPETKPVIKRHSDSPSLVRSMSADSIATSALNLTCPLMTHQPSSLSLNDVEELEKECLADSKSSSINFLLESQENLDIDEPEPEAVLVEVEDYEEETAAPLRTYIEREQLPIYQRQEIKALCEGETVSAPKVRRSESARAQANYNLIEDITNLLKQLTDNENEIKNLNKDTQKSHQNPDILEKLKFFYEKQHQLCNELKSKVTNLQEANSSVVVVIYNEMGDCQNNLNETLEAIQDLSNEVFQTVEKLDQYLANRIIENTSTSCKSYLLIYDIIRDIRSKALELRRHLSYVCATTDLTAPRNLNGKNKTLLQKTISNESKSSPYDTSDVSRRGSQKEEQRYIKSENISSNSTHSQGAVKKRIKYRQKVMQNRSLPDSDDDEDENKQMRNNRQHKKLTRARTTHESTATPITKSELDEHLAETIIVPTETNYMNALKEETSFPPDSPLTVFVKTTRKLFIPIGERGLAETNKSLTRDSDVLAGTESSATKETISENNDSVAVVDKSTSSAIPTNVKVLLPPLPPSPVPQRKILRDISPSIRLMLAKYNQKINETETTNVKSGNSSGSNSPIAWRSPSLERRVKAQTEKYQEELIKMSPLLGGRREVQKSASVSYISSESKQVTVPVRRESVQENLLSSLCEANAINETGQEKIEDSPQYHKNPLRKLLTLNISPNNNTDTSKHSPEVRFKKLQKAKEEFLKSTPMSAPPQLTTNEDIVKFPTRNRLSQISVDSESSFDSSLPGALMKSASVGMINVDPDTYRQIDPELQGRAYVSLPRNTSNLKSNKFGLSSIASKFRKVKMRRGKERDKNKDSMNTISTLCRHSLVVDITKHSGDEGTAENEENDGISLAASGSDTMNKDDNLHTKKRRLSVLHKYSKK</sequence>
<gene>
    <name evidence="3" type="ORF">NQ315_002733</name>
</gene>
<feature type="compositionally biased region" description="Polar residues" evidence="2">
    <location>
        <begin position="972"/>
        <end position="982"/>
    </location>
</feature>
<name>A0AAV8V8B4_9CUCU</name>
<keyword evidence="4" id="KW-1185">Reference proteome</keyword>
<protein>
    <submittedName>
        <fullName evidence="3">Uncharacterized protein</fullName>
    </submittedName>
</protein>
<feature type="compositionally biased region" description="Polar residues" evidence="2">
    <location>
        <begin position="275"/>
        <end position="284"/>
    </location>
</feature>
<evidence type="ECO:0000313" key="4">
    <source>
        <dbReference type="Proteomes" id="UP001159042"/>
    </source>
</evidence>
<feature type="compositionally biased region" description="Polar residues" evidence="2">
    <location>
        <begin position="178"/>
        <end position="187"/>
    </location>
</feature>
<proteinExistence type="predicted"/>
<feature type="compositionally biased region" description="Polar residues" evidence="2">
    <location>
        <begin position="939"/>
        <end position="954"/>
    </location>
</feature>
<comment type="caution">
    <text evidence="3">The sequence shown here is derived from an EMBL/GenBank/DDBJ whole genome shotgun (WGS) entry which is preliminary data.</text>
</comment>
<evidence type="ECO:0000256" key="2">
    <source>
        <dbReference type="SAM" id="MobiDB-lite"/>
    </source>
</evidence>
<feature type="region of interest" description="Disordered" evidence="2">
    <location>
        <begin position="1461"/>
        <end position="1506"/>
    </location>
</feature>
<dbReference type="Proteomes" id="UP001159042">
    <property type="component" value="Unassembled WGS sequence"/>
</dbReference>
<feature type="compositionally biased region" description="Basic and acidic residues" evidence="2">
    <location>
        <begin position="955"/>
        <end position="970"/>
    </location>
</feature>
<reference evidence="3 4" key="1">
    <citation type="journal article" date="2023" name="Insect Mol. Biol.">
        <title>Genome sequencing provides insights into the evolution of gene families encoding plant cell wall-degrading enzymes in longhorned beetles.</title>
        <authorList>
            <person name="Shin N.R."/>
            <person name="Okamura Y."/>
            <person name="Kirsch R."/>
            <person name="Pauchet Y."/>
        </authorList>
    </citation>
    <scope>NUCLEOTIDE SEQUENCE [LARGE SCALE GENOMIC DNA]</scope>
    <source>
        <strain evidence="3">EAD_L_NR</strain>
    </source>
</reference>
<feature type="compositionally biased region" description="Basic residues" evidence="2">
    <location>
        <begin position="1492"/>
        <end position="1506"/>
    </location>
</feature>
<feature type="region of interest" description="Disordered" evidence="2">
    <location>
        <begin position="256"/>
        <end position="284"/>
    </location>
</feature>
<feature type="coiled-coil region" evidence="1">
    <location>
        <begin position="774"/>
        <end position="867"/>
    </location>
</feature>
<dbReference type="EMBL" id="JANEYG010000289">
    <property type="protein sequence ID" value="KAJ8910480.1"/>
    <property type="molecule type" value="Genomic_DNA"/>
</dbReference>
<feature type="coiled-coil region" evidence="1">
    <location>
        <begin position="539"/>
        <end position="570"/>
    </location>
</feature>